<dbReference type="RefSeq" id="WP_089678354.1">
    <property type="nucleotide sequence ID" value="NZ_FNFO01000001.1"/>
</dbReference>
<dbReference type="EMBL" id="FNFO01000001">
    <property type="protein sequence ID" value="SDJ90402.1"/>
    <property type="molecule type" value="Genomic_DNA"/>
</dbReference>
<dbReference type="InterPro" id="IPR012373">
    <property type="entry name" value="Ferrdict_sens_TM"/>
</dbReference>
<dbReference type="OrthoDB" id="922352at2"/>
<feature type="domain" description="FecR protein" evidence="2">
    <location>
        <begin position="106"/>
        <end position="203"/>
    </location>
</feature>
<sequence length="317" mass="36550">MNNASPDPRPRRRLFWDVRPPRVADRDEALPPVAFREQLSFDPHLSDQKVRRAVEQLQTSIERMEVTSPVVRRRMPQYYRVAAAVGTLLVAGAALYLLYGRPSTQRWATAYGETRELWLPDSSHVILNANSSLRYATDWQAGTTREVYLEGEAFFEVRKQPNPAGGVKFVVHTDEVEVEVLGTRFDVWKRQQKTQVMLQEGRIRLRIEKRPEEIVMQPGELVEVSRDARQVVQRMVNPQEYGSWKDRQLIFHERPLADIMAKIEELYGTQVVADADLHQIRLTGTFPTDNLEALLELLSASTGLQVTRENQAIRLHR</sequence>
<reference evidence="4 5" key="1">
    <citation type="submission" date="2016-10" db="EMBL/GenBank/DDBJ databases">
        <authorList>
            <person name="de Groot N.N."/>
        </authorList>
    </citation>
    <scope>NUCLEOTIDE SEQUENCE [LARGE SCALE GENOMIC DNA]</scope>
    <source>
        <strain evidence="4 5">DSM 25186</strain>
    </source>
</reference>
<dbReference type="InterPro" id="IPR006860">
    <property type="entry name" value="FecR"/>
</dbReference>
<dbReference type="Gene3D" id="2.60.120.1440">
    <property type="match status" value="1"/>
</dbReference>
<dbReference type="InterPro" id="IPR032508">
    <property type="entry name" value="FecR_C"/>
</dbReference>
<dbReference type="Gene3D" id="3.55.50.30">
    <property type="match status" value="1"/>
</dbReference>
<organism evidence="4 5">
    <name type="scientific">Catalinimonas alkaloidigena</name>
    <dbReference type="NCBI Taxonomy" id="1075417"/>
    <lineage>
        <taxon>Bacteria</taxon>
        <taxon>Pseudomonadati</taxon>
        <taxon>Bacteroidota</taxon>
        <taxon>Cytophagia</taxon>
        <taxon>Cytophagales</taxon>
        <taxon>Catalimonadaceae</taxon>
        <taxon>Catalinimonas</taxon>
    </lineage>
</organism>
<evidence type="ECO:0000256" key="1">
    <source>
        <dbReference type="SAM" id="Phobius"/>
    </source>
</evidence>
<evidence type="ECO:0000259" key="2">
    <source>
        <dbReference type="Pfam" id="PF04773"/>
    </source>
</evidence>
<evidence type="ECO:0000313" key="5">
    <source>
        <dbReference type="Proteomes" id="UP000198510"/>
    </source>
</evidence>
<evidence type="ECO:0000259" key="3">
    <source>
        <dbReference type="Pfam" id="PF16344"/>
    </source>
</evidence>
<dbReference type="AlphaFoldDB" id="A0A1G8XII2"/>
<dbReference type="STRING" id="1075417.SAMN05421823_101379"/>
<protein>
    <submittedName>
        <fullName evidence="4">Ferric-dicitrate binding protein FerR, regulates iron transport through sigma-19</fullName>
    </submittedName>
</protein>
<accession>A0A1G8XII2</accession>
<dbReference type="Pfam" id="PF04773">
    <property type="entry name" value="FecR"/>
    <property type="match status" value="1"/>
</dbReference>
<gene>
    <name evidence="4" type="ORF">SAMN05421823_101379</name>
</gene>
<keyword evidence="5" id="KW-1185">Reference proteome</keyword>
<keyword evidence="1" id="KW-1133">Transmembrane helix</keyword>
<dbReference type="GO" id="GO:0016989">
    <property type="term" value="F:sigma factor antagonist activity"/>
    <property type="evidence" value="ECO:0007669"/>
    <property type="project" value="TreeGrafter"/>
</dbReference>
<dbReference type="PANTHER" id="PTHR30273:SF2">
    <property type="entry name" value="PROTEIN FECR"/>
    <property type="match status" value="1"/>
</dbReference>
<feature type="transmembrane region" description="Helical" evidence="1">
    <location>
        <begin position="78"/>
        <end position="99"/>
    </location>
</feature>
<dbReference type="PIRSF" id="PIRSF018266">
    <property type="entry name" value="FecR"/>
    <property type="match status" value="1"/>
</dbReference>
<proteinExistence type="predicted"/>
<name>A0A1G8XII2_9BACT</name>
<evidence type="ECO:0000313" key="4">
    <source>
        <dbReference type="EMBL" id="SDJ90402.1"/>
    </source>
</evidence>
<feature type="domain" description="Protein FecR C-terminal" evidence="3">
    <location>
        <begin position="249"/>
        <end position="313"/>
    </location>
</feature>
<keyword evidence="1" id="KW-0812">Transmembrane</keyword>
<dbReference type="PANTHER" id="PTHR30273">
    <property type="entry name" value="PERIPLASMIC SIGNAL SENSOR AND SIGMA FACTOR ACTIVATOR FECR-RELATED"/>
    <property type="match status" value="1"/>
</dbReference>
<dbReference type="Proteomes" id="UP000198510">
    <property type="component" value="Unassembled WGS sequence"/>
</dbReference>
<keyword evidence="1" id="KW-0472">Membrane</keyword>
<dbReference type="Pfam" id="PF16344">
    <property type="entry name" value="FecR_C"/>
    <property type="match status" value="1"/>
</dbReference>